<name>A0ABQ8A9Z7_BRANA</name>
<keyword evidence="3" id="KW-1185">Reference proteome</keyword>
<dbReference type="NCBIfam" id="TIGR01640">
    <property type="entry name" value="F_box_assoc_1"/>
    <property type="match status" value="3"/>
</dbReference>
<dbReference type="Gene3D" id="1.20.1280.50">
    <property type="match status" value="1"/>
</dbReference>
<dbReference type="CDD" id="cd22157">
    <property type="entry name" value="F-box_AtFBW1-like"/>
    <property type="match status" value="1"/>
</dbReference>
<dbReference type="InterPro" id="IPR001810">
    <property type="entry name" value="F-box_dom"/>
</dbReference>
<protein>
    <recommendedName>
        <fullName evidence="1">F-box domain-containing protein</fullName>
    </recommendedName>
</protein>
<evidence type="ECO:0000313" key="3">
    <source>
        <dbReference type="Proteomes" id="UP000824890"/>
    </source>
</evidence>
<dbReference type="PANTHER" id="PTHR31111:SF125">
    <property type="entry name" value="F-BOX PROTEIN CPR30-LIKE"/>
    <property type="match status" value="1"/>
</dbReference>
<dbReference type="Proteomes" id="UP000824890">
    <property type="component" value="Unassembled WGS sequence"/>
</dbReference>
<proteinExistence type="predicted"/>
<feature type="domain" description="F-box" evidence="1">
    <location>
        <begin position="73"/>
        <end position="113"/>
    </location>
</feature>
<gene>
    <name evidence="2" type="ORF">HID58_051783</name>
</gene>
<feature type="non-terminal residue" evidence="2">
    <location>
        <position position="803"/>
    </location>
</feature>
<organism evidence="2 3">
    <name type="scientific">Brassica napus</name>
    <name type="common">Rape</name>
    <dbReference type="NCBI Taxonomy" id="3708"/>
    <lineage>
        <taxon>Eukaryota</taxon>
        <taxon>Viridiplantae</taxon>
        <taxon>Streptophyta</taxon>
        <taxon>Embryophyta</taxon>
        <taxon>Tracheophyta</taxon>
        <taxon>Spermatophyta</taxon>
        <taxon>Magnoliopsida</taxon>
        <taxon>eudicotyledons</taxon>
        <taxon>Gunneridae</taxon>
        <taxon>Pentapetalae</taxon>
        <taxon>rosids</taxon>
        <taxon>malvids</taxon>
        <taxon>Brassicales</taxon>
        <taxon>Brassicaceae</taxon>
        <taxon>Brassiceae</taxon>
        <taxon>Brassica</taxon>
    </lineage>
</organism>
<dbReference type="EMBL" id="JAGKQM010000013">
    <property type="protein sequence ID" value="KAH0889354.1"/>
    <property type="molecule type" value="Genomic_DNA"/>
</dbReference>
<dbReference type="InterPro" id="IPR036047">
    <property type="entry name" value="F-box-like_dom_sf"/>
</dbReference>
<dbReference type="SMART" id="SM00256">
    <property type="entry name" value="FBOX"/>
    <property type="match status" value="2"/>
</dbReference>
<dbReference type="PANTHER" id="PTHR31111">
    <property type="entry name" value="BNAA05G37150D PROTEIN-RELATED"/>
    <property type="match status" value="1"/>
</dbReference>
<comment type="caution">
    <text evidence="2">The sequence shown here is derived from an EMBL/GenBank/DDBJ whole genome shotgun (WGS) entry which is preliminary data.</text>
</comment>
<dbReference type="Pfam" id="PF00646">
    <property type="entry name" value="F-box"/>
    <property type="match status" value="2"/>
</dbReference>
<accession>A0ABQ8A9Z7</accession>
<dbReference type="InterPro" id="IPR013187">
    <property type="entry name" value="F-box-assoc_dom_typ3"/>
</dbReference>
<dbReference type="Pfam" id="PF08268">
    <property type="entry name" value="FBA_3"/>
    <property type="match status" value="3"/>
</dbReference>
<sequence>NDGVYCPCHMLKTWPIIIVSTRPDPSPLGFKATISAMKSRRLNLSVESSISAISRCSSRSPTSTNGGENSEPIPADLIFELLLRLPAKSIARCRCVSSLWSSILIRPDFTELFFTRSSSLPQLLLSRQENDELLFFTAPQAVHTSSIISPNHHKKIPFLSTSQICGHLRGLICLTHQRTVKKRKETVPVMFNPSTGESLELPKVKTSMVMVRSFFAYDPVAKQFKVLSMSWPCYKSGWICKDHQVLTLGNGNLAWRMVECGIPHHPTYDGICINGCLYYQAIVDRGSGVSAIICFDVRSEKFSFIRKAQAGEAQLYYIGMSGNNEVLLSPRYPSSPFYVFYYNFERGTIRRVEIQRMDALKHGRIHTFLDHVEDVKLYANLNTESKILLNGRENSKPLPIDLVMEILSRLPVKSIGRCLCVSKLWASILRLPYFTTLFATRSSVRPHMLLAYGEKGQVLFFSSPQLKNPNENASLTANYLSRHQILTLGTQKLEWRLTKCCMPHSFCPKGICINGVLYYRAFYAYTGISVIVCFDFKSEEFSYIEVVKTFKTLISDGPLINYNGKLGSLIFKGHPWGDRARSFELLVIGDLEKQEWSTHKYMLPPTWKNVVGEGMLGFAGFFGTNTIVLSRHSYVIYYNIEKNTIVKVGIQGVEAFKCFDCSIFLDHCCVPHHSLHDGICINGVLYYPAVHVSTGAPTIVCFDVRSEEFSYIELETTFKTAVLCGKLINYHGKLGSLLCQGNYDYADGASRSFEFVVIGDFQKQEWSTHKYVLPPPIWKNMVGECVGFVGFIGTNMIVLSHTI</sequence>
<reference evidence="2 3" key="1">
    <citation type="submission" date="2021-05" db="EMBL/GenBank/DDBJ databases">
        <title>Genome Assembly of Synthetic Allotetraploid Brassica napus Reveals Homoeologous Exchanges between Subgenomes.</title>
        <authorList>
            <person name="Davis J.T."/>
        </authorList>
    </citation>
    <scope>NUCLEOTIDE SEQUENCE [LARGE SCALE GENOMIC DNA]</scope>
    <source>
        <strain evidence="3">cv. Da-Ae</strain>
        <tissue evidence="2">Seedling</tissue>
    </source>
</reference>
<feature type="non-terminal residue" evidence="2">
    <location>
        <position position="1"/>
    </location>
</feature>
<feature type="domain" description="F-box" evidence="1">
    <location>
        <begin position="398"/>
        <end position="438"/>
    </location>
</feature>
<dbReference type="InterPro" id="IPR017451">
    <property type="entry name" value="F-box-assoc_interact_dom"/>
</dbReference>
<dbReference type="SUPFAM" id="SSF81383">
    <property type="entry name" value="F-box domain"/>
    <property type="match status" value="2"/>
</dbReference>
<evidence type="ECO:0000313" key="2">
    <source>
        <dbReference type="EMBL" id="KAH0889354.1"/>
    </source>
</evidence>
<evidence type="ECO:0000259" key="1">
    <source>
        <dbReference type="SMART" id="SM00256"/>
    </source>
</evidence>